<evidence type="ECO:0000313" key="2">
    <source>
        <dbReference type="Proteomes" id="UP000823775"/>
    </source>
</evidence>
<reference evidence="1 2" key="1">
    <citation type="journal article" date="2021" name="BMC Genomics">
        <title>Datura genome reveals duplications of psychoactive alkaloid biosynthetic genes and high mutation rate following tissue culture.</title>
        <authorList>
            <person name="Rajewski A."/>
            <person name="Carter-House D."/>
            <person name="Stajich J."/>
            <person name="Litt A."/>
        </authorList>
    </citation>
    <scope>NUCLEOTIDE SEQUENCE [LARGE SCALE GENOMIC DNA]</scope>
    <source>
        <strain evidence="1">AR-01</strain>
    </source>
</reference>
<protein>
    <submittedName>
        <fullName evidence="1">Uncharacterized protein</fullName>
    </submittedName>
</protein>
<organism evidence="1 2">
    <name type="scientific">Datura stramonium</name>
    <name type="common">Jimsonweed</name>
    <name type="synonym">Common thornapple</name>
    <dbReference type="NCBI Taxonomy" id="4076"/>
    <lineage>
        <taxon>Eukaryota</taxon>
        <taxon>Viridiplantae</taxon>
        <taxon>Streptophyta</taxon>
        <taxon>Embryophyta</taxon>
        <taxon>Tracheophyta</taxon>
        <taxon>Spermatophyta</taxon>
        <taxon>Magnoliopsida</taxon>
        <taxon>eudicotyledons</taxon>
        <taxon>Gunneridae</taxon>
        <taxon>Pentapetalae</taxon>
        <taxon>asterids</taxon>
        <taxon>lamiids</taxon>
        <taxon>Solanales</taxon>
        <taxon>Solanaceae</taxon>
        <taxon>Solanoideae</taxon>
        <taxon>Datureae</taxon>
        <taxon>Datura</taxon>
    </lineage>
</organism>
<dbReference type="EMBL" id="JACEIK010001645">
    <property type="protein sequence ID" value="MCD7471102.1"/>
    <property type="molecule type" value="Genomic_DNA"/>
</dbReference>
<accession>A0ABS8THX9</accession>
<comment type="caution">
    <text evidence="1">The sequence shown here is derived from an EMBL/GenBank/DDBJ whole genome shotgun (WGS) entry which is preliminary data.</text>
</comment>
<name>A0ABS8THX9_DATST</name>
<proteinExistence type="predicted"/>
<sequence>MAIPKSILLVLIIGFMGTLFSIVLATPRTATFSGKGNGNLGPMEKWEQKLDRCASNFGPCDKYCDKECCFTKCRNFYPKLHPEPSCKFFSGMEHLTCICMHDCWLMRAH</sequence>
<dbReference type="Proteomes" id="UP000823775">
    <property type="component" value="Unassembled WGS sequence"/>
</dbReference>
<gene>
    <name evidence="1" type="ORF">HAX54_011389</name>
</gene>
<evidence type="ECO:0000313" key="1">
    <source>
        <dbReference type="EMBL" id="MCD7471102.1"/>
    </source>
</evidence>
<keyword evidence="2" id="KW-1185">Reference proteome</keyword>